<sequence length="166" mass="18552">MAHFEFIEAPCEHTLDDDGSSSDDDDDGGSPNGDDADVTAELDQANDVDDFDDDDDGGDDDEDEEDLGDFEDEEIEEAERQINGMFQCYERISIDIEECSGGSEDESEIEFALTRDEIAYLQDLEQQMAFLEGDCEESEDNDDCGNDCDEYCADDNMDDLDYSSVE</sequence>
<keyword evidence="3" id="KW-1185">Reference proteome</keyword>
<evidence type="ECO:0000313" key="2">
    <source>
        <dbReference type="EMBL" id="CAG5104369.1"/>
    </source>
</evidence>
<gene>
    <name evidence="2" type="ORF">OKIOD_LOCUS9984</name>
</gene>
<reference evidence="2 3" key="1">
    <citation type="submission" date="2021-04" db="EMBL/GenBank/DDBJ databases">
        <authorList>
            <person name="Bliznina A."/>
        </authorList>
    </citation>
    <scope>NUCLEOTIDE SEQUENCE [LARGE SCALE GENOMIC DNA]</scope>
</reference>
<dbReference type="Proteomes" id="UP001158576">
    <property type="component" value="Chromosome 1"/>
</dbReference>
<name>A0ABN7SM91_OIKDI</name>
<organism evidence="2 3">
    <name type="scientific">Oikopleura dioica</name>
    <name type="common">Tunicate</name>
    <dbReference type="NCBI Taxonomy" id="34765"/>
    <lineage>
        <taxon>Eukaryota</taxon>
        <taxon>Metazoa</taxon>
        <taxon>Chordata</taxon>
        <taxon>Tunicata</taxon>
        <taxon>Appendicularia</taxon>
        <taxon>Copelata</taxon>
        <taxon>Oikopleuridae</taxon>
        <taxon>Oikopleura</taxon>
    </lineage>
</organism>
<feature type="compositionally biased region" description="Acidic residues" evidence="1">
    <location>
        <begin position="17"/>
        <end position="71"/>
    </location>
</feature>
<evidence type="ECO:0000256" key="1">
    <source>
        <dbReference type="SAM" id="MobiDB-lite"/>
    </source>
</evidence>
<evidence type="ECO:0000313" key="3">
    <source>
        <dbReference type="Proteomes" id="UP001158576"/>
    </source>
</evidence>
<feature type="region of interest" description="Disordered" evidence="1">
    <location>
        <begin position="1"/>
        <end position="71"/>
    </location>
</feature>
<dbReference type="EMBL" id="OU015566">
    <property type="protein sequence ID" value="CAG5104369.1"/>
    <property type="molecule type" value="Genomic_DNA"/>
</dbReference>
<accession>A0ABN7SM91</accession>
<proteinExistence type="predicted"/>
<protein>
    <submittedName>
        <fullName evidence="2">Oidioi.mRNA.OKI2018_I69.chr1.g1219.t1.cds</fullName>
    </submittedName>
</protein>